<dbReference type="EC" id="2.1.1.176" evidence="4"/>
<dbReference type="Gene3D" id="3.30.70.1170">
    <property type="entry name" value="Sun protein, domain 3"/>
    <property type="match status" value="1"/>
</dbReference>
<evidence type="ECO:0000256" key="14">
    <source>
        <dbReference type="PROSITE-ProRule" id="PRU01023"/>
    </source>
</evidence>
<keyword evidence="10 14" id="KW-0694">RNA-binding</keyword>
<evidence type="ECO:0000256" key="7">
    <source>
        <dbReference type="ARBA" id="ARBA00022603"/>
    </source>
</evidence>
<dbReference type="InterPro" id="IPR004573">
    <property type="entry name" value="rRNA_ssu_MeTfrase_B"/>
</dbReference>
<dbReference type="Pfam" id="PF22458">
    <property type="entry name" value="RsmF-B_ferredox"/>
    <property type="match status" value="1"/>
</dbReference>
<dbReference type="FunFam" id="1.10.940.10:FF:000006">
    <property type="entry name" value="16S rRNA (Cytosine(967)-C(5))-methyltransferase RsmB"/>
    <property type="match status" value="1"/>
</dbReference>
<evidence type="ECO:0000259" key="15">
    <source>
        <dbReference type="PROSITE" id="PS51686"/>
    </source>
</evidence>
<dbReference type="FunFam" id="3.30.70.1170:FF:000003">
    <property type="entry name" value="16S rRNA (Cytosine(967)-C(5))-methyltransferase RsmB"/>
    <property type="match status" value="1"/>
</dbReference>
<keyword evidence="17" id="KW-1185">Reference proteome</keyword>
<dbReference type="GO" id="GO:0003723">
    <property type="term" value="F:RNA binding"/>
    <property type="evidence" value="ECO:0007669"/>
    <property type="project" value="UniProtKB-UniRule"/>
</dbReference>
<proteinExistence type="inferred from homology"/>
<evidence type="ECO:0000256" key="8">
    <source>
        <dbReference type="ARBA" id="ARBA00022679"/>
    </source>
</evidence>
<dbReference type="InterPro" id="IPR006027">
    <property type="entry name" value="NusB_RsmB_TIM44"/>
</dbReference>
<feature type="domain" description="SAM-dependent MTase RsmB/NOP-type" evidence="15">
    <location>
        <begin position="169"/>
        <end position="443"/>
    </location>
</feature>
<evidence type="ECO:0000256" key="4">
    <source>
        <dbReference type="ARBA" id="ARBA00012140"/>
    </source>
</evidence>
<comment type="subcellular location">
    <subcellularLocation>
        <location evidence="2">Cytoplasm</location>
    </subcellularLocation>
</comment>
<dbReference type="PATRIC" id="fig|189381.12.peg.1500"/>
<comment type="caution">
    <text evidence="16">The sequence shown here is derived from an EMBL/GenBank/DDBJ whole genome shotgun (WGS) entry which is preliminary data.</text>
</comment>
<dbReference type="Gene3D" id="1.10.940.10">
    <property type="entry name" value="NusB-like"/>
    <property type="match status" value="1"/>
</dbReference>
<dbReference type="Proteomes" id="UP000037405">
    <property type="component" value="Unassembled WGS sequence"/>
</dbReference>
<dbReference type="FunFam" id="3.40.50.150:FF:000022">
    <property type="entry name" value="Ribosomal RNA small subunit methyltransferase B"/>
    <property type="match status" value="1"/>
</dbReference>
<dbReference type="InterPro" id="IPR054728">
    <property type="entry name" value="RsmB-like_ferredoxin"/>
</dbReference>
<dbReference type="NCBIfam" id="NF011494">
    <property type="entry name" value="PRK14902.1"/>
    <property type="match status" value="1"/>
</dbReference>
<comment type="catalytic activity">
    <reaction evidence="13">
        <text>cytidine(967) in 16S rRNA + S-adenosyl-L-methionine = 5-methylcytidine(967) in 16S rRNA + S-adenosyl-L-homocysteine + H(+)</text>
        <dbReference type="Rhea" id="RHEA:42748"/>
        <dbReference type="Rhea" id="RHEA-COMP:10219"/>
        <dbReference type="Rhea" id="RHEA-COMP:10220"/>
        <dbReference type="ChEBI" id="CHEBI:15378"/>
        <dbReference type="ChEBI" id="CHEBI:57856"/>
        <dbReference type="ChEBI" id="CHEBI:59789"/>
        <dbReference type="ChEBI" id="CHEBI:74483"/>
        <dbReference type="ChEBI" id="CHEBI:82748"/>
        <dbReference type="EC" id="2.1.1.176"/>
    </reaction>
</comment>
<dbReference type="CDD" id="cd02440">
    <property type="entry name" value="AdoMet_MTases"/>
    <property type="match status" value="1"/>
</dbReference>
<dbReference type="InterPro" id="IPR035926">
    <property type="entry name" value="NusB-like_sf"/>
</dbReference>
<feature type="binding site" evidence="14">
    <location>
        <position position="309"/>
    </location>
    <ligand>
        <name>S-adenosyl-L-methionine</name>
        <dbReference type="ChEBI" id="CHEBI:59789"/>
    </ligand>
</feature>
<feature type="active site" description="Nucleophile" evidence="14">
    <location>
        <position position="381"/>
    </location>
</feature>
<protein>
    <recommendedName>
        <fullName evidence="4">16S rRNA (cytosine(967)-C(5))-methyltransferase</fullName>
        <ecNumber evidence="4">2.1.1.176</ecNumber>
    </recommendedName>
    <alternativeName>
        <fullName evidence="11">16S rRNA m5C967 methyltransferase</fullName>
    </alternativeName>
    <alternativeName>
        <fullName evidence="12">rRNA (cytosine-C(5)-)-methyltransferase RsmB</fullName>
    </alternativeName>
</protein>
<dbReference type="InterPro" id="IPR018314">
    <property type="entry name" value="RsmB/NOL1/NOP2-like_CS"/>
</dbReference>
<dbReference type="AlphaFoldDB" id="A0A0M0GQW6"/>
<gene>
    <name evidence="16" type="ORF">AF331_06765</name>
</gene>
<keyword evidence="8 14" id="KW-0808">Transferase</keyword>
<dbReference type="STRING" id="189381.GCA_900166615_02923"/>
<sequence>MSKQKTVREAALEVIEAVEKNQSYSNLLLNHVIEKNDIPSRDVGLLTELTYGTIQRKMTLDYYLKPFVRGKVESWVRQLLRMSLYQLVYLDRIPDRAVFYEAVEIAKKRGHKGISGMVNGVLRSVQRKGLPSLEDIQDPIERVSVETSHPLWLVKRWSDQFGLEKTKAMCETNLLAPNQTARVNPLKGTREELLEILTGHGHAVQESPIVPEAIQSLRGNLAKTDEYRNGRLTVQDESSMLVAHALKLEEGMKVLDACAAPGGKTTHIAEMLKNTGEVHALDLHAHKVKLIAENAGRLSLSNVHARTLDSRKAGEVFAEESFDRVLVDAPCSGLGVLRRKPDIKYVKKEQDLNSLQKIQLDILDAASKLLKTDGILVYSTCTVDQNENEGTVTEFLRHHPEFEPHHLDDMPEAVKPFIQGHLLQVFPQDFGGDGFFISCFRKKNG</sequence>
<keyword evidence="6" id="KW-0698">rRNA processing</keyword>
<dbReference type="SUPFAM" id="SSF48013">
    <property type="entry name" value="NusB-like"/>
    <property type="match status" value="1"/>
</dbReference>
<dbReference type="PRINTS" id="PR02008">
    <property type="entry name" value="RCMTFAMILY"/>
</dbReference>
<evidence type="ECO:0000256" key="2">
    <source>
        <dbReference type="ARBA" id="ARBA00004496"/>
    </source>
</evidence>
<dbReference type="NCBIfam" id="TIGR00563">
    <property type="entry name" value="rsmB"/>
    <property type="match status" value="1"/>
</dbReference>
<dbReference type="PROSITE" id="PS01153">
    <property type="entry name" value="NOL1_NOP2_SUN"/>
    <property type="match status" value="1"/>
</dbReference>
<evidence type="ECO:0000256" key="9">
    <source>
        <dbReference type="ARBA" id="ARBA00022691"/>
    </source>
</evidence>
<keyword evidence="7 14" id="KW-0489">Methyltransferase</keyword>
<feature type="binding site" evidence="14">
    <location>
        <begin position="258"/>
        <end position="264"/>
    </location>
    <ligand>
        <name>S-adenosyl-L-methionine</name>
        <dbReference type="ChEBI" id="CHEBI:59789"/>
    </ligand>
</feature>
<dbReference type="GO" id="GO:0008649">
    <property type="term" value="F:rRNA methyltransferase activity"/>
    <property type="evidence" value="ECO:0007669"/>
    <property type="project" value="InterPro"/>
</dbReference>
<dbReference type="GO" id="GO:0005737">
    <property type="term" value="C:cytoplasm"/>
    <property type="evidence" value="ECO:0007669"/>
    <property type="project" value="UniProtKB-SubCell"/>
</dbReference>
<evidence type="ECO:0000256" key="3">
    <source>
        <dbReference type="ARBA" id="ARBA00007494"/>
    </source>
</evidence>
<evidence type="ECO:0000256" key="11">
    <source>
        <dbReference type="ARBA" id="ARBA00030399"/>
    </source>
</evidence>
<evidence type="ECO:0000256" key="13">
    <source>
        <dbReference type="ARBA" id="ARBA00047283"/>
    </source>
</evidence>
<accession>A0A0M0GQW6</accession>
<dbReference type="InterPro" id="IPR029063">
    <property type="entry name" value="SAM-dependent_MTases_sf"/>
</dbReference>
<dbReference type="PROSITE" id="PS51686">
    <property type="entry name" value="SAM_MT_RSMB_NOP"/>
    <property type="match status" value="1"/>
</dbReference>
<dbReference type="Gene3D" id="3.40.50.150">
    <property type="entry name" value="Vaccinia Virus protein VP39"/>
    <property type="match status" value="1"/>
</dbReference>
<keyword evidence="5" id="KW-0963">Cytoplasm</keyword>
<evidence type="ECO:0000256" key="1">
    <source>
        <dbReference type="ARBA" id="ARBA00002724"/>
    </source>
</evidence>
<evidence type="ECO:0000256" key="10">
    <source>
        <dbReference type="ARBA" id="ARBA00022884"/>
    </source>
</evidence>
<dbReference type="Pfam" id="PF01189">
    <property type="entry name" value="Methyltr_RsmB-F"/>
    <property type="match status" value="1"/>
</dbReference>
<dbReference type="PANTHER" id="PTHR22807">
    <property type="entry name" value="NOP2 YEAST -RELATED NOL1/NOP2/FMU SUN DOMAIN-CONTAINING"/>
    <property type="match status" value="1"/>
</dbReference>
<feature type="binding site" evidence="14">
    <location>
        <position position="328"/>
    </location>
    <ligand>
        <name>S-adenosyl-L-methionine</name>
        <dbReference type="ChEBI" id="CHEBI:59789"/>
    </ligand>
</feature>
<dbReference type="Pfam" id="PF01029">
    <property type="entry name" value="NusB"/>
    <property type="match status" value="1"/>
</dbReference>
<dbReference type="SUPFAM" id="SSF53335">
    <property type="entry name" value="S-adenosyl-L-methionine-dependent methyltransferases"/>
    <property type="match status" value="1"/>
</dbReference>
<evidence type="ECO:0000256" key="5">
    <source>
        <dbReference type="ARBA" id="ARBA00022490"/>
    </source>
</evidence>
<evidence type="ECO:0000256" key="6">
    <source>
        <dbReference type="ARBA" id="ARBA00022552"/>
    </source>
</evidence>
<organism evidence="16 17">
    <name type="scientific">Rossellomorea marisflavi</name>
    <dbReference type="NCBI Taxonomy" id="189381"/>
    <lineage>
        <taxon>Bacteria</taxon>
        <taxon>Bacillati</taxon>
        <taxon>Bacillota</taxon>
        <taxon>Bacilli</taxon>
        <taxon>Bacillales</taxon>
        <taxon>Bacillaceae</taxon>
        <taxon>Rossellomorea</taxon>
    </lineage>
</organism>
<evidence type="ECO:0000313" key="17">
    <source>
        <dbReference type="Proteomes" id="UP000037405"/>
    </source>
</evidence>
<reference evidence="17" key="1">
    <citation type="submission" date="2015-07" db="EMBL/GenBank/DDBJ databases">
        <title>Fjat-14235 jcm11544.</title>
        <authorList>
            <person name="Liu B."/>
            <person name="Wang J."/>
            <person name="Zhu Y."/>
            <person name="Liu G."/>
            <person name="Chen Q."/>
            <person name="Chen Z."/>
            <person name="Lan J."/>
            <person name="Che J."/>
            <person name="Ge C."/>
            <person name="Shi H."/>
            <person name="Pan Z."/>
            <person name="Liu X."/>
        </authorList>
    </citation>
    <scope>NUCLEOTIDE SEQUENCE [LARGE SCALE GENOMIC DNA]</scope>
    <source>
        <strain evidence="17">JCM 11544</strain>
    </source>
</reference>
<dbReference type="GO" id="GO:0006355">
    <property type="term" value="P:regulation of DNA-templated transcription"/>
    <property type="evidence" value="ECO:0007669"/>
    <property type="project" value="InterPro"/>
</dbReference>
<comment type="similarity">
    <text evidence="3 14">Belongs to the class I-like SAM-binding methyltransferase superfamily. RsmB/NOP family.</text>
</comment>
<dbReference type="PANTHER" id="PTHR22807:SF53">
    <property type="entry name" value="RIBOSOMAL RNA SMALL SUBUNIT METHYLTRANSFERASE B-RELATED"/>
    <property type="match status" value="1"/>
</dbReference>
<feature type="binding site" evidence="14">
    <location>
        <position position="282"/>
    </location>
    <ligand>
        <name>S-adenosyl-L-methionine</name>
        <dbReference type="ChEBI" id="CHEBI:59789"/>
    </ligand>
</feature>
<evidence type="ECO:0000313" key="16">
    <source>
        <dbReference type="EMBL" id="KON92153.1"/>
    </source>
</evidence>
<dbReference type="EMBL" id="LGUE01000001">
    <property type="protein sequence ID" value="KON92153.1"/>
    <property type="molecule type" value="Genomic_DNA"/>
</dbReference>
<evidence type="ECO:0000256" key="12">
    <source>
        <dbReference type="ARBA" id="ARBA00031088"/>
    </source>
</evidence>
<dbReference type="InterPro" id="IPR001678">
    <property type="entry name" value="MeTrfase_RsmB-F_NOP2_dom"/>
</dbReference>
<keyword evidence="9 14" id="KW-0949">S-adenosyl-L-methionine</keyword>
<dbReference type="OrthoDB" id="9810297at2"/>
<name>A0A0M0GQW6_9BACI</name>
<comment type="function">
    <text evidence="1">Specifically methylates the cytosine at position 967 (m5C967) of 16S rRNA.</text>
</comment>
<dbReference type="InterPro" id="IPR049560">
    <property type="entry name" value="MeTrfase_RsmB-F_NOP2_cat"/>
</dbReference>
<dbReference type="InterPro" id="IPR023267">
    <property type="entry name" value="RCMT"/>
</dbReference>
<dbReference type="RefSeq" id="WP_053427336.1">
    <property type="nucleotide sequence ID" value="NZ_LGUE01000001.1"/>
</dbReference>